<feature type="transmembrane region" description="Helical" evidence="6">
    <location>
        <begin position="121"/>
        <end position="139"/>
    </location>
</feature>
<dbReference type="Proteomes" id="UP000307956">
    <property type="component" value="Unassembled WGS sequence"/>
</dbReference>
<dbReference type="Gene3D" id="1.20.1740.10">
    <property type="entry name" value="Amino acid/polyamine transporter I"/>
    <property type="match status" value="1"/>
</dbReference>
<accession>A0A4S4ADH0</accession>
<evidence type="ECO:0000256" key="2">
    <source>
        <dbReference type="ARBA" id="ARBA00022475"/>
    </source>
</evidence>
<evidence type="ECO:0000313" key="7">
    <source>
        <dbReference type="EMBL" id="THF56233.1"/>
    </source>
</evidence>
<feature type="transmembrane region" description="Helical" evidence="6">
    <location>
        <begin position="267"/>
        <end position="290"/>
    </location>
</feature>
<dbReference type="EMBL" id="SSOD01000021">
    <property type="protein sequence ID" value="THF56233.1"/>
    <property type="molecule type" value="Genomic_DNA"/>
</dbReference>
<keyword evidence="4 6" id="KW-1133">Transmembrane helix</keyword>
<dbReference type="InterPro" id="IPR002293">
    <property type="entry name" value="AA/rel_permease1"/>
</dbReference>
<gene>
    <name evidence="7" type="ORF">E6O51_19770</name>
</gene>
<keyword evidence="8" id="KW-1185">Reference proteome</keyword>
<keyword evidence="3 6" id="KW-0812">Transmembrane</keyword>
<feature type="transmembrane region" description="Helical" evidence="6">
    <location>
        <begin position="191"/>
        <end position="211"/>
    </location>
</feature>
<protein>
    <submittedName>
        <fullName evidence="7">APC family permease</fullName>
    </submittedName>
</protein>
<evidence type="ECO:0000256" key="3">
    <source>
        <dbReference type="ARBA" id="ARBA00022692"/>
    </source>
</evidence>
<feature type="transmembrane region" description="Helical" evidence="6">
    <location>
        <begin position="320"/>
        <end position="338"/>
    </location>
</feature>
<organism evidence="7 8">
    <name type="scientific">Pseudothauera rhizosphaerae</name>
    <dbReference type="NCBI Taxonomy" id="2565932"/>
    <lineage>
        <taxon>Bacteria</taxon>
        <taxon>Pseudomonadati</taxon>
        <taxon>Pseudomonadota</taxon>
        <taxon>Betaproteobacteria</taxon>
        <taxon>Rhodocyclales</taxon>
        <taxon>Zoogloeaceae</taxon>
        <taxon>Pseudothauera</taxon>
    </lineage>
</organism>
<evidence type="ECO:0000256" key="4">
    <source>
        <dbReference type="ARBA" id="ARBA00022989"/>
    </source>
</evidence>
<proteinExistence type="predicted"/>
<dbReference type="OrthoDB" id="9804700at2"/>
<dbReference type="GO" id="GO:0005886">
    <property type="term" value="C:plasma membrane"/>
    <property type="evidence" value="ECO:0007669"/>
    <property type="project" value="UniProtKB-SubCell"/>
</dbReference>
<feature type="transmembrane region" description="Helical" evidence="6">
    <location>
        <begin position="87"/>
        <end position="109"/>
    </location>
</feature>
<evidence type="ECO:0000256" key="5">
    <source>
        <dbReference type="ARBA" id="ARBA00023136"/>
    </source>
</evidence>
<dbReference type="Pfam" id="PF13520">
    <property type="entry name" value="AA_permease_2"/>
    <property type="match status" value="1"/>
</dbReference>
<dbReference type="PIRSF" id="PIRSF006060">
    <property type="entry name" value="AA_transporter"/>
    <property type="match status" value="1"/>
</dbReference>
<feature type="transmembrane region" description="Helical" evidence="6">
    <location>
        <begin position="393"/>
        <end position="410"/>
    </location>
</feature>
<feature type="transmembrane region" description="Helical" evidence="6">
    <location>
        <begin position="38"/>
        <end position="58"/>
    </location>
</feature>
<dbReference type="GO" id="GO:0022857">
    <property type="term" value="F:transmembrane transporter activity"/>
    <property type="evidence" value="ECO:0007669"/>
    <property type="project" value="InterPro"/>
</dbReference>
<reference evidence="7 8" key="1">
    <citation type="submission" date="2019-04" db="EMBL/GenBank/DDBJ databases">
        <title>Azoarcus rhizosphaerae sp. nov. isolated from rhizosphere of Ficus religiosa.</title>
        <authorList>
            <person name="Lin S.-Y."/>
            <person name="Hameed A."/>
            <person name="Hsu Y.-H."/>
            <person name="Young C.-C."/>
        </authorList>
    </citation>
    <scope>NUCLEOTIDE SEQUENCE [LARGE SCALE GENOMIC DNA]</scope>
    <source>
        <strain evidence="7 8">CC-YHH848</strain>
    </source>
</reference>
<comment type="subcellular location">
    <subcellularLocation>
        <location evidence="1">Cell membrane</location>
        <topology evidence="1">Multi-pass membrane protein</topology>
    </subcellularLocation>
</comment>
<evidence type="ECO:0000256" key="6">
    <source>
        <dbReference type="SAM" id="Phobius"/>
    </source>
</evidence>
<sequence>MLEKKISVLNGVAIAISMVVGSGLFGLPGLAIKATDPVTALIGWGVIILMMPTLIYVFSYLGQRYPSTDGVSLYASLGLGQWSKKGIMLVTCGTLVVGMPAFFLVGGSYIARLLELDLSSWATPCAIILAIITTAINVAGVDKLGWVNKSVVVVVLVTATLISVQSLPMAISQYSGIQAEAFDHVSAPGIWMAASIVFWAFQGWENLTFGFGEIENPKRNIPLIYWLSFFFVALIYGVFSAVVSAAALKGMDVASLAGVAGLLPNTLIGKTMLIVMVLILVANANSWVFGCSRAFYSAARTGVLPQRITKTNAKGIPANSLIYALIAYIAVIIVMWRFSISEQFCFLMTTQGFILLYGAAILAFMKLSSGFINRAIGLLAISCWSFLMHGFGWMIVYPFSLLLIGTVMDLRSQKQTGLTQSRTREI</sequence>
<dbReference type="InterPro" id="IPR050367">
    <property type="entry name" value="APC_superfamily"/>
</dbReference>
<evidence type="ECO:0000313" key="8">
    <source>
        <dbReference type="Proteomes" id="UP000307956"/>
    </source>
</evidence>
<comment type="caution">
    <text evidence="7">The sequence shown here is derived from an EMBL/GenBank/DDBJ whole genome shotgun (WGS) entry which is preliminary data.</text>
</comment>
<feature type="transmembrane region" description="Helical" evidence="6">
    <location>
        <begin position="151"/>
        <end position="171"/>
    </location>
</feature>
<keyword evidence="5 6" id="KW-0472">Membrane</keyword>
<dbReference type="RefSeq" id="WP_136386741.1">
    <property type="nucleotide sequence ID" value="NZ_SSOD01000021.1"/>
</dbReference>
<keyword evidence="2" id="KW-1003">Cell membrane</keyword>
<dbReference type="PANTHER" id="PTHR42770:SF13">
    <property type="entry name" value="L-METHIONINE_BRANCHED-CHAIN AMINO ACID EXPORTER YJEH"/>
    <property type="match status" value="1"/>
</dbReference>
<name>A0A4S4ADH0_9RHOO</name>
<feature type="transmembrane region" description="Helical" evidence="6">
    <location>
        <begin position="223"/>
        <end position="247"/>
    </location>
</feature>
<feature type="transmembrane region" description="Helical" evidence="6">
    <location>
        <begin position="12"/>
        <end position="32"/>
    </location>
</feature>
<evidence type="ECO:0000256" key="1">
    <source>
        <dbReference type="ARBA" id="ARBA00004651"/>
    </source>
</evidence>
<dbReference type="AlphaFoldDB" id="A0A4S4ADH0"/>
<dbReference type="PANTHER" id="PTHR42770">
    <property type="entry name" value="AMINO ACID TRANSPORTER-RELATED"/>
    <property type="match status" value="1"/>
</dbReference>
<feature type="transmembrane region" description="Helical" evidence="6">
    <location>
        <begin position="344"/>
        <end position="364"/>
    </location>
</feature>